<accession>A0AAX3WZX7</accession>
<reference evidence="1" key="1">
    <citation type="submission" date="2023-05" db="EMBL/GenBank/DDBJ databases">
        <title>Comparative genomics of Bacillaceae isolates and their secondary metabolite potential.</title>
        <authorList>
            <person name="Song L."/>
            <person name="Nielsen L.J."/>
            <person name="Mohite O."/>
            <person name="Xu X."/>
            <person name="Weber T."/>
            <person name="Kovacs A.T."/>
        </authorList>
    </citation>
    <scope>NUCLEOTIDE SEQUENCE</scope>
    <source>
        <strain evidence="1">LY1</strain>
    </source>
</reference>
<sequence>MLSQAQIDAILKQKSNYRPASKEEKELFFDKLKQQVPKSDELVSILNNREQLQVFVDSSNPTSFRLQLEHLEGSYRLTNSFFAMLE</sequence>
<gene>
    <name evidence="1" type="ORF">QNH24_09760</name>
</gene>
<dbReference type="RefSeq" id="WP_283871844.1">
    <property type="nucleotide sequence ID" value="NZ_CP126101.1"/>
</dbReference>
<protein>
    <submittedName>
        <fullName evidence="1">Uncharacterized protein</fullName>
    </submittedName>
</protein>
<dbReference type="EMBL" id="CP126101">
    <property type="protein sequence ID" value="WHY53495.1"/>
    <property type="molecule type" value="Genomic_DNA"/>
</dbReference>
<dbReference type="AlphaFoldDB" id="A0AAX3WZX7"/>
<dbReference type="Proteomes" id="UP001178322">
    <property type="component" value="Chromosome"/>
</dbReference>
<proteinExistence type="predicted"/>
<evidence type="ECO:0000313" key="2">
    <source>
        <dbReference type="Proteomes" id="UP001178322"/>
    </source>
</evidence>
<evidence type="ECO:0000313" key="1">
    <source>
        <dbReference type="EMBL" id="WHY53495.1"/>
    </source>
</evidence>
<name>A0AAX3WZX7_9BACI</name>
<organism evidence="1 2">
    <name type="scientific">Lysinibacillus pakistanensis</name>
    <dbReference type="NCBI Taxonomy" id="759811"/>
    <lineage>
        <taxon>Bacteria</taxon>
        <taxon>Bacillati</taxon>
        <taxon>Bacillota</taxon>
        <taxon>Bacilli</taxon>
        <taxon>Bacillales</taxon>
        <taxon>Bacillaceae</taxon>
        <taxon>Lysinibacillus</taxon>
    </lineage>
</organism>